<dbReference type="PANTHER" id="PTHR31286:SF180">
    <property type="entry name" value="OS10G0362600 PROTEIN"/>
    <property type="match status" value="1"/>
</dbReference>
<keyword evidence="2" id="KW-1185">Reference proteome</keyword>
<accession>A0AAV7HSJ5</accession>
<name>A0AAV7HSJ5_DENCH</name>
<dbReference type="AlphaFoldDB" id="A0AAV7HSJ5"/>
<evidence type="ECO:0000313" key="1">
    <source>
        <dbReference type="EMBL" id="KAH0470508.1"/>
    </source>
</evidence>
<proteinExistence type="predicted"/>
<dbReference type="EMBL" id="JAGFBR010000001">
    <property type="protein sequence ID" value="KAH0470508.1"/>
    <property type="molecule type" value="Genomic_DNA"/>
</dbReference>
<gene>
    <name evidence="1" type="ORF">IEQ34_000231</name>
</gene>
<organism evidence="1 2">
    <name type="scientific">Dendrobium chrysotoxum</name>
    <name type="common">Orchid</name>
    <dbReference type="NCBI Taxonomy" id="161865"/>
    <lineage>
        <taxon>Eukaryota</taxon>
        <taxon>Viridiplantae</taxon>
        <taxon>Streptophyta</taxon>
        <taxon>Embryophyta</taxon>
        <taxon>Tracheophyta</taxon>
        <taxon>Spermatophyta</taxon>
        <taxon>Magnoliopsida</taxon>
        <taxon>Liliopsida</taxon>
        <taxon>Asparagales</taxon>
        <taxon>Orchidaceae</taxon>
        <taxon>Epidendroideae</taxon>
        <taxon>Malaxideae</taxon>
        <taxon>Dendrobiinae</taxon>
        <taxon>Dendrobium</taxon>
    </lineage>
</organism>
<dbReference type="InterPro" id="IPR040256">
    <property type="entry name" value="At4g02000-like"/>
</dbReference>
<reference evidence="1 2" key="1">
    <citation type="journal article" date="2021" name="Hortic Res">
        <title>Chromosome-scale assembly of the Dendrobium chrysotoxum genome enhances the understanding of orchid evolution.</title>
        <authorList>
            <person name="Zhang Y."/>
            <person name="Zhang G.Q."/>
            <person name="Zhang D."/>
            <person name="Liu X.D."/>
            <person name="Xu X.Y."/>
            <person name="Sun W.H."/>
            <person name="Yu X."/>
            <person name="Zhu X."/>
            <person name="Wang Z.W."/>
            <person name="Zhao X."/>
            <person name="Zhong W.Y."/>
            <person name="Chen H."/>
            <person name="Yin W.L."/>
            <person name="Huang T."/>
            <person name="Niu S.C."/>
            <person name="Liu Z.J."/>
        </authorList>
    </citation>
    <scope>NUCLEOTIDE SEQUENCE [LARGE SCALE GENOMIC DNA]</scope>
    <source>
        <strain evidence="1">Lindl</strain>
    </source>
</reference>
<comment type="caution">
    <text evidence="1">The sequence shown here is derived from an EMBL/GenBank/DDBJ whole genome shotgun (WGS) entry which is preliminary data.</text>
</comment>
<dbReference type="PANTHER" id="PTHR31286">
    <property type="entry name" value="GLYCINE-RICH CELL WALL STRUCTURAL PROTEIN 1.8-LIKE"/>
    <property type="match status" value="1"/>
</dbReference>
<sequence length="160" mass="17968">MMTPSSSNPWLSLNAAGKTCSFKDVLAGGTSSSTLKLDLVQMSFKGFSAVIFDAKVIAQLPAPFAFTLVGMFILCQPNLDVIQNFFVNLKLLRHIAVQLANDLDCSHLFARRAYYVQACPMHLLNWTLNFDVREESLITLIWISILNLKLHLLKSKIFFL</sequence>
<evidence type="ECO:0008006" key="3">
    <source>
        <dbReference type="Google" id="ProtNLM"/>
    </source>
</evidence>
<dbReference type="Proteomes" id="UP000775213">
    <property type="component" value="Unassembled WGS sequence"/>
</dbReference>
<evidence type="ECO:0000313" key="2">
    <source>
        <dbReference type="Proteomes" id="UP000775213"/>
    </source>
</evidence>
<protein>
    <recommendedName>
        <fullName evidence="3">DUF4283 domain-containing protein</fullName>
    </recommendedName>
</protein>